<name>A0A4U7KPC7_9BASI</name>
<reference evidence="2 3" key="1">
    <citation type="submission" date="2019-05" db="EMBL/GenBank/DDBJ databases">
        <title>Sporisorium graminicola CBS 10092 draft sequencing and annotation.</title>
        <authorList>
            <person name="Solano-Gonzalez S."/>
            <person name="Caddick M.X."/>
            <person name="Darby A."/>
        </authorList>
    </citation>
    <scope>NUCLEOTIDE SEQUENCE [LARGE SCALE GENOMIC DNA]</scope>
    <source>
        <strain evidence="2 3">CBS 10092</strain>
    </source>
</reference>
<dbReference type="KEGG" id="sgra:EX895_005150"/>
<dbReference type="RefSeq" id="XP_029738310.1">
    <property type="nucleotide sequence ID" value="XM_029885744.1"/>
</dbReference>
<proteinExistence type="predicted"/>
<dbReference type="GeneID" id="40728045"/>
<sequence length="316" mass="36172">MMAPQTRNRSDEFRSMLAILYASVVVSVALQLYRLLMLMGSVHAHGLNLRSPKQEKVETYPQEALFGYDWYVWRFMLPFMWRADTALPSRLYEATIGRRTLEVGPGSAYFPRRSDAQLCYDLLDVNPVHLHYTHTRLERLWVQIAREIFQHRLVPSLPAPRRFSPDKEARGRYYQSRTARPCAGRQRRTPAVRYAHRQPRDPLHPLRAGYRPRQRGTDRAKIKMSAILTGMARLVTVGGSLIGCTVLGPRCNDWTHPSEASEAAAVQASAMLRRIKIFVNEYDSLDAFVYGAKTAALDIRMARVTGNLLTFHLVKS</sequence>
<feature type="region of interest" description="Disordered" evidence="1">
    <location>
        <begin position="160"/>
        <end position="193"/>
    </location>
</feature>
<comment type="caution">
    <text evidence="2">The sequence shown here is derived from an EMBL/GenBank/DDBJ whole genome shotgun (WGS) entry which is preliminary data.</text>
</comment>
<dbReference type="Proteomes" id="UP000306050">
    <property type="component" value="Chromosome SGRAM_5"/>
</dbReference>
<evidence type="ECO:0000313" key="3">
    <source>
        <dbReference type="Proteomes" id="UP000306050"/>
    </source>
</evidence>
<protein>
    <submittedName>
        <fullName evidence="2">Uncharacterized protein</fullName>
    </submittedName>
</protein>
<evidence type="ECO:0000313" key="2">
    <source>
        <dbReference type="EMBL" id="TKY86325.1"/>
    </source>
</evidence>
<keyword evidence="3" id="KW-1185">Reference proteome</keyword>
<gene>
    <name evidence="2" type="ORF">EX895_005150</name>
</gene>
<dbReference type="OrthoDB" id="10061782at2759"/>
<evidence type="ECO:0000256" key="1">
    <source>
        <dbReference type="SAM" id="MobiDB-lite"/>
    </source>
</evidence>
<organism evidence="2 3">
    <name type="scientific">Sporisorium graminicola</name>
    <dbReference type="NCBI Taxonomy" id="280036"/>
    <lineage>
        <taxon>Eukaryota</taxon>
        <taxon>Fungi</taxon>
        <taxon>Dikarya</taxon>
        <taxon>Basidiomycota</taxon>
        <taxon>Ustilaginomycotina</taxon>
        <taxon>Ustilaginomycetes</taxon>
        <taxon>Ustilaginales</taxon>
        <taxon>Ustilaginaceae</taxon>
        <taxon>Sporisorium</taxon>
    </lineage>
</organism>
<dbReference type="EMBL" id="SRRM01000018">
    <property type="protein sequence ID" value="TKY86325.1"/>
    <property type="molecule type" value="Genomic_DNA"/>
</dbReference>
<accession>A0A4U7KPC7</accession>
<dbReference type="AlphaFoldDB" id="A0A4U7KPC7"/>